<evidence type="ECO:0000256" key="1">
    <source>
        <dbReference type="SAM" id="MobiDB-lite"/>
    </source>
</evidence>
<dbReference type="GeneID" id="25905810"/>
<proteinExistence type="predicted"/>
<reference evidence="2 3" key="1">
    <citation type="submission" date="2011-02" db="EMBL/GenBank/DDBJ databases">
        <title>The Genome Sequence of Sphaeroforma arctica JP610.</title>
        <authorList>
            <consortium name="The Broad Institute Genome Sequencing Platform"/>
            <person name="Russ C."/>
            <person name="Cuomo C."/>
            <person name="Young S.K."/>
            <person name="Zeng Q."/>
            <person name="Gargeya S."/>
            <person name="Alvarado L."/>
            <person name="Berlin A."/>
            <person name="Chapman S.B."/>
            <person name="Chen Z."/>
            <person name="Freedman E."/>
            <person name="Gellesch M."/>
            <person name="Goldberg J."/>
            <person name="Griggs A."/>
            <person name="Gujja S."/>
            <person name="Heilman E."/>
            <person name="Heiman D."/>
            <person name="Howarth C."/>
            <person name="Mehta T."/>
            <person name="Neiman D."/>
            <person name="Pearson M."/>
            <person name="Roberts A."/>
            <person name="Saif S."/>
            <person name="Shea T."/>
            <person name="Shenoy N."/>
            <person name="Sisk P."/>
            <person name="Stolte C."/>
            <person name="Sykes S."/>
            <person name="White J."/>
            <person name="Yandava C."/>
            <person name="Burger G."/>
            <person name="Gray M.W."/>
            <person name="Holland P.W.H."/>
            <person name="King N."/>
            <person name="Lang F.B.F."/>
            <person name="Roger A.J."/>
            <person name="Ruiz-Trillo I."/>
            <person name="Haas B."/>
            <person name="Nusbaum C."/>
            <person name="Birren B."/>
        </authorList>
    </citation>
    <scope>NUCLEOTIDE SEQUENCE [LARGE SCALE GENOMIC DNA]</scope>
    <source>
        <strain evidence="2 3">JP610</strain>
    </source>
</reference>
<accession>A0A0L0G015</accession>
<organism evidence="2 3">
    <name type="scientific">Sphaeroforma arctica JP610</name>
    <dbReference type="NCBI Taxonomy" id="667725"/>
    <lineage>
        <taxon>Eukaryota</taxon>
        <taxon>Ichthyosporea</taxon>
        <taxon>Ichthyophonida</taxon>
        <taxon>Sphaeroforma</taxon>
    </lineage>
</organism>
<dbReference type="AlphaFoldDB" id="A0A0L0G015"/>
<protein>
    <submittedName>
        <fullName evidence="2">Uncharacterized protein</fullName>
    </submittedName>
</protein>
<feature type="region of interest" description="Disordered" evidence="1">
    <location>
        <begin position="13"/>
        <end position="39"/>
    </location>
</feature>
<sequence length="66" mass="7287">MVIGIAKAFKQKTAEDEEDFEDSDFDTDCDSGSEVDLSDNDEDLVVDGETEAKVAGMTQCTTIFKW</sequence>
<name>A0A0L0G015_9EUKA</name>
<gene>
    <name evidence="2" type="ORF">SARC_05306</name>
</gene>
<dbReference type="RefSeq" id="XP_014156312.1">
    <property type="nucleotide sequence ID" value="XM_014300837.1"/>
</dbReference>
<dbReference type="EMBL" id="KQ241930">
    <property type="protein sequence ID" value="KNC82410.1"/>
    <property type="molecule type" value="Genomic_DNA"/>
</dbReference>
<keyword evidence="3" id="KW-1185">Reference proteome</keyword>
<feature type="compositionally biased region" description="Acidic residues" evidence="1">
    <location>
        <begin position="15"/>
        <end position="39"/>
    </location>
</feature>
<evidence type="ECO:0000313" key="2">
    <source>
        <dbReference type="EMBL" id="KNC82410.1"/>
    </source>
</evidence>
<evidence type="ECO:0000313" key="3">
    <source>
        <dbReference type="Proteomes" id="UP000054560"/>
    </source>
</evidence>
<dbReference type="Proteomes" id="UP000054560">
    <property type="component" value="Unassembled WGS sequence"/>
</dbReference>